<proteinExistence type="predicted"/>
<dbReference type="PANTHER" id="PTHR10039">
    <property type="entry name" value="AMELOGENIN"/>
    <property type="match status" value="1"/>
</dbReference>
<name>A0A439CRR9_9PEZI</name>
<keyword evidence="2" id="KW-0175">Coiled coil</keyword>
<dbReference type="STRING" id="363999.A0A439CRR9"/>
<evidence type="ECO:0000256" key="3">
    <source>
        <dbReference type="SAM" id="MobiDB-lite"/>
    </source>
</evidence>
<dbReference type="Proteomes" id="UP000286045">
    <property type="component" value="Unassembled WGS sequence"/>
</dbReference>
<evidence type="ECO:0000256" key="2">
    <source>
        <dbReference type="SAM" id="Coils"/>
    </source>
</evidence>
<dbReference type="AlphaFoldDB" id="A0A439CRR9"/>
<evidence type="ECO:0000259" key="4">
    <source>
        <dbReference type="Pfam" id="PF24883"/>
    </source>
</evidence>
<dbReference type="Gene3D" id="3.40.50.300">
    <property type="entry name" value="P-loop containing nucleotide triphosphate hydrolases"/>
    <property type="match status" value="1"/>
</dbReference>
<dbReference type="EMBL" id="RYZI01000510">
    <property type="protein sequence ID" value="RWA04840.1"/>
    <property type="molecule type" value="Genomic_DNA"/>
</dbReference>
<keyword evidence="6" id="KW-1185">Reference proteome</keyword>
<dbReference type="InterPro" id="IPR056884">
    <property type="entry name" value="NPHP3-like_N"/>
</dbReference>
<feature type="domain" description="Nephrocystin 3-like N-terminal" evidence="4">
    <location>
        <begin position="222"/>
        <end position="371"/>
    </location>
</feature>
<keyword evidence="1" id="KW-0677">Repeat</keyword>
<accession>A0A439CRR9</accession>
<dbReference type="PANTHER" id="PTHR10039:SF5">
    <property type="entry name" value="NACHT DOMAIN-CONTAINING PROTEIN"/>
    <property type="match status" value="1"/>
</dbReference>
<evidence type="ECO:0000313" key="5">
    <source>
        <dbReference type="EMBL" id="RWA04840.1"/>
    </source>
</evidence>
<gene>
    <name evidence="5" type="ORF">EKO27_g10260</name>
</gene>
<protein>
    <recommendedName>
        <fullName evidence="4">Nephrocystin 3-like N-terminal domain-containing protein</fullName>
    </recommendedName>
</protein>
<dbReference type="Pfam" id="PF24883">
    <property type="entry name" value="NPHP3_N"/>
    <property type="match status" value="1"/>
</dbReference>
<evidence type="ECO:0000313" key="6">
    <source>
        <dbReference type="Proteomes" id="UP000286045"/>
    </source>
</evidence>
<dbReference type="InterPro" id="IPR027417">
    <property type="entry name" value="P-loop_NTPase"/>
</dbReference>
<comment type="caution">
    <text evidence="5">The sequence shown here is derived from an EMBL/GenBank/DDBJ whole genome shotgun (WGS) entry which is preliminary data.</text>
</comment>
<feature type="region of interest" description="Disordered" evidence="3">
    <location>
        <begin position="400"/>
        <end position="421"/>
    </location>
</feature>
<feature type="coiled-coil region" evidence="2">
    <location>
        <begin position="202"/>
        <end position="229"/>
    </location>
</feature>
<organism evidence="5 6">
    <name type="scientific">Xylaria grammica</name>
    <dbReference type="NCBI Taxonomy" id="363999"/>
    <lineage>
        <taxon>Eukaryota</taxon>
        <taxon>Fungi</taxon>
        <taxon>Dikarya</taxon>
        <taxon>Ascomycota</taxon>
        <taxon>Pezizomycotina</taxon>
        <taxon>Sordariomycetes</taxon>
        <taxon>Xylariomycetidae</taxon>
        <taxon>Xylariales</taxon>
        <taxon>Xylariaceae</taxon>
        <taxon>Xylaria</taxon>
    </lineage>
</organism>
<evidence type="ECO:0000256" key="1">
    <source>
        <dbReference type="ARBA" id="ARBA00022737"/>
    </source>
</evidence>
<sequence>MADPITIIGLISGIITFVEFGLKITSGAKSIRRSLHGTTADVADLNRNLTGIIGDLQRWNDLLKERKSRGAKLSYNESRMVEMIAQCENLQTEVRKAIQTLAMRAEARSKTVESMRVATRTFLKADRIRALESQLNDLAERIQRGVENETREDRDSSIMASLAEIKGYREKMGVVGGSKLDEILEDIRHSAKQIRQDSEMRAATQLAQLTSLKTKLEVLQQERDICTRQNKAGSGKSTLMKFAYEDQRTTRSLEKWAGTMKLYAASYYFWNQGTEMQKSAVGLFQSLLYQILKSAPDLILSVCQGHLDHELWELEDLKNVFKQIAQRTEVDAKFCFFIDGLDEYDGEEKDIINLLRELSVSRHIKICTSSRPGRQYERFLQSYNRKFDIAHFTKGDMRRYHPPPLRGPHPLPKQPKISNPI</sequence>
<reference evidence="5 6" key="1">
    <citation type="submission" date="2018-12" db="EMBL/GenBank/DDBJ databases">
        <title>Draft genome sequence of Xylaria grammica IHI A82.</title>
        <authorList>
            <person name="Buettner E."/>
            <person name="Kellner H."/>
        </authorList>
    </citation>
    <scope>NUCLEOTIDE SEQUENCE [LARGE SCALE GENOMIC DNA]</scope>
    <source>
        <strain evidence="5 6">IHI A82</strain>
    </source>
</reference>
<feature type="compositionally biased region" description="Pro residues" evidence="3">
    <location>
        <begin position="402"/>
        <end position="413"/>
    </location>
</feature>